<evidence type="ECO:0000259" key="7">
    <source>
        <dbReference type="Pfam" id="PF04884"/>
    </source>
</evidence>
<evidence type="ECO:0000256" key="2">
    <source>
        <dbReference type="ARBA" id="ARBA00007558"/>
    </source>
</evidence>
<evidence type="ECO:0000313" key="9">
    <source>
        <dbReference type="Proteomes" id="UP000789342"/>
    </source>
</evidence>
<dbReference type="GO" id="GO:0016020">
    <property type="term" value="C:membrane"/>
    <property type="evidence" value="ECO:0007669"/>
    <property type="project" value="UniProtKB-SubCell"/>
</dbReference>
<feature type="non-terminal residue" evidence="8">
    <location>
        <position position="106"/>
    </location>
</feature>
<proteinExistence type="inferred from homology"/>
<dbReference type="InterPro" id="IPR006968">
    <property type="entry name" value="RUS_fam"/>
</dbReference>
<evidence type="ECO:0000256" key="4">
    <source>
        <dbReference type="ARBA" id="ARBA00022989"/>
    </source>
</evidence>
<evidence type="ECO:0000313" key="8">
    <source>
        <dbReference type="EMBL" id="CAG8787509.1"/>
    </source>
</evidence>
<reference evidence="8" key="1">
    <citation type="submission" date="2021-06" db="EMBL/GenBank/DDBJ databases">
        <authorList>
            <person name="Kallberg Y."/>
            <person name="Tangrot J."/>
            <person name="Rosling A."/>
        </authorList>
    </citation>
    <scope>NUCLEOTIDE SEQUENCE</scope>
    <source>
        <strain evidence="8">CL551</strain>
    </source>
</reference>
<comment type="similarity">
    <text evidence="2">Belongs to the RUS1 family.</text>
</comment>
<feature type="domain" description="Protein root UVB sensitive/RUS" evidence="7">
    <location>
        <begin position="1"/>
        <end position="106"/>
    </location>
</feature>
<dbReference type="PANTHER" id="PTHR12770">
    <property type="entry name" value="RUS1 FAMILY PROTEIN C16ORF58"/>
    <property type="match status" value="1"/>
</dbReference>
<evidence type="ECO:0000256" key="3">
    <source>
        <dbReference type="ARBA" id="ARBA00022692"/>
    </source>
</evidence>
<evidence type="ECO:0000256" key="5">
    <source>
        <dbReference type="ARBA" id="ARBA00023136"/>
    </source>
</evidence>
<dbReference type="EMBL" id="CAJVPV010058092">
    <property type="protein sequence ID" value="CAG8787509.1"/>
    <property type="molecule type" value="Genomic_DNA"/>
</dbReference>
<comment type="subcellular location">
    <subcellularLocation>
        <location evidence="1">Membrane</location>
    </subcellularLocation>
</comment>
<keyword evidence="3 6" id="KW-0812">Transmembrane</keyword>
<dbReference type="Proteomes" id="UP000789342">
    <property type="component" value="Unassembled WGS sequence"/>
</dbReference>
<feature type="non-terminal residue" evidence="8">
    <location>
        <position position="1"/>
    </location>
</feature>
<feature type="transmembrane region" description="Helical" evidence="6">
    <location>
        <begin position="70"/>
        <end position="91"/>
    </location>
</feature>
<organism evidence="8 9">
    <name type="scientific">Acaulospora morrowiae</name>
    <dbReference type="NCBI Taxonomy" id="94023"/>
    <lineage>
        <taxon>Eukaryota</taxon>
        <taxon>Fungi</taxon>
        <taxon>Fungi incertae sedis</taxon>
        <taxon>Mucoromycota</taxon>
        <taxon>Glomeromycotina</taxon>
        <taxon>Glomeromycetes</taxon>
        <taxon>Diversisporales</taxon>
        <taxon>Acaulosporaceae</taxon>
        <taxon>Acaulospora</taxon>
    </lineage>
</organism>
<dbReference type="InterPro" id="IPR054549">
    <property type="entry name" value="UVB_sens_RUS_dom"/>
</dbReference>
<evidence type="ECO:0000256" key="6">
    <source>
        <dbReference type="SAM" id="Phobius"/>
    </source>
</evidence>
<dbReference type="PANTHER" id="PTHR12770:SF31">
    <property type="entry name" value="RUS FAMILY MEMBER 1"/>
    <property type="match status" value="1"/>
</dbReference>
<dbReference type="Pfam" id="PF04884">
    <property type="entry name" value="UVB_sens_prot"/>
    <property type="match status" value="1"/>
</dbReference>
<dbReference type="AlphaFoldDB" id="A0A9N9P370"/>
<protein>
    <submittedName>
        <fullName evidence="8">16586_t:CDS:1</fullName>
    </submittedName>
</protein>
<keyword evidence="5 6" id="KW-0472">Membrane</keyword>
<comment type="caution">
    <text evidence="8">The sequence shown here is derived from an EMBL/GenBank/DDBJ whole genome shotgun (WGS) entry which is preliminary data.</text>
</comment>
<gene>
    <name evidence="8" type="ORF">AMORRO_LOCUS17856</name>
</gene>
<dbReference type="OrthoDB" id="19606at2759"/>
<sequence>KNIAWLAGSATRAQMHKTFALRDNLGDITGKSGSQSTAAGLFGTALGVILSAAITSKFPVETLSSHSTFAVFQSITPVFLCFAPFSIISIYSSYRSSFFVTTSTLN</sequence>
<keyword evidence="9" id="KW-1185">Reference proteome</keyword>
<evidence type="ECO:0000256" key="1">
    <source>
        <dbReference type="ARBA" id="ARBA00004370"/>
    </source>
</evidence>
<name>A0A9N9P370_9GLOM</name>
<accession>A0A9N9P370</accession>
<keyword evidence="4 6" id="KW-1133">Transmembrane helix</keyword>
<feature type="transmembrane region" description="Helical" evidence="6">
    <location>
        <begin position="38"/>
        <end position="58"/>
    </location>
</feature>